<feature type="region of interest" description="Disordered" evidence="5">
    <location>
        <begin position="743"/>
        <end position="795"/>
    </location>
</feature>
<feature type="compositionally biased region" description="Basic and acidic residues" evidence="5">
    <location>
        <begin position="621"/>
        <end position="631"/>
    </location>
</feature>
<proteinExistence type="predicted"/>
<feature type="transmembrane region" description="Helical" evidence="6">
    <location>
        <begin position="269"/>
        <end position="288"/>
    </location>
</feature>
<dbReference type="Gene3D" id="1.10.287.70">
    <property type="match status" value="1"/>
</dbReference>
<dbReference type="InterPro" id="IPR005821">
    <property type="entry name" value="Ion_trans_dom"/>
</dbReference>
<dbReference type="GO" id="GO:0034220">
    <property type="term" value="P:monoatomic ion transmembrane transport"/>
    <property type="evidence" value="ECO:0007669"/>
    <property type="project" value="UniProtKB-KW"/>
</dbReference>
<comment type="caution">
    <text evidence="8">The sequence shown here is derived from an EMBL/GenBank/DDBJ whole genome shotgun (WGS) entry which is preliminary data.</text>
</comment>
<evidence type="ECO:0000256" key="1">
    <source>
        <dbReference type="ARBA" id="ARBA00004141"/>
    </source>
</evidence>
<evidence type="ECO:0000256" key="5">
    <source>
        <dbReference type="SAM" id="MobiDB-lite"/>
    </source>
</evidence>
<dbReference type="PRINTS" id="PR01463">
    <property type="entry name" value="EAGCHANLFMLY"/>
</dbReference>
<dbReference type="Proteomes" id="UP001363151">
    <property type="component" value="Unassembled WGS sequence"/>
</dbReference>
<evidence type="ECO:0000313" key="8">
    <source>
        <dbReference type="EMBL" id="KAK7237771.1"/>
    </source>
</evidence>
<evidence type="ECO:0000256" key="4">
    <source>
        <dbReference type="ARBA" id="ARBA00023136"/>
    </source>
</evidence>
<evidence type="ECO:0000259" key="7">
    <source>
        <dbReference type="Pfam" id="PF00520"/>
    </source>
</evidence>
<keyword evidence="2 6" id="KW-0812">Transmembrane</keyword>
<feature type="region of interest" description="Disordered" evidence="5">
    <location>
        <begin position="531"/>
        <end position="722"/>
    </location>
</feature>
<dbReference type="InterPro" id="IPR003938">
    <property type="entry name" value="K_chnl_volt-dep_EAG/ELK/ERG"/>
</dbReference>
<sequence length="822" mass="90797">MSFYRKYQGAAPVGSVLEEVEKTRRMLKRQSGSVLDPNGDYMARWDMITTFFLLFTAIVTPVEVGFTRQLGGNPRQWAIWWINRIVDLVFIKDIGVQFFVPYVDETRGSLVIRSRRLIARHYLRGWFWIDTVSVIPFDLLDGLSKLKIMRLIKLLKLLKLGRVLKANRTLARWESSIAISYAKISMYTFALGIVFVAHWMACGWALIDTMSDAEAWTWVKHLELVKESPIDGTRGFRPESMLHRYCASLYFSIYTLTSIGYGDIAAVNLGEFILSSFFMLLGSFFWAYTIGSFCATLATMDMYEVQWKQTMDEMNAMMKDRHFQPALRRKVRMFVKNAKHLQKAANYRGLEQQMSLALRGVAAKANHRGWLARTWYFSPPYVETVNEGFVAEMSQSLLHQLFAPLEAYEIAKSLCILESGIVARDGRPVSKGAVWGLDFVLRDDVGLAVPLELASVNMGSSLTYAEIMSLHQDSLYDILDGGHYPEVEDAIRLAVLFYRMQRAMKRLVMTVNKSRLEGRATAHDELFKLARESMQAPRKTPRQMRLEGEPSPQRAKADLAPLKGEKKRLDNGAARSRREKRIPTPEQAPRALEPDDAGEPGLGDLGAAILAPPPAEPEPEAELKEEADVKAPARLPPLGGAGAGDPFGGGSPLGSPAARDAPPGFAATGAAVLEPLAARPESPAKAASFDAPRPESEPESPNKEPRGGSFDRAKKPRTAKVNLDDLATLIRGAVAAEMDARLGADRGPSPSAVAAHGGRQSLAQKRAAHGRPTTAFHRPTTVGNGLRASPFGGGMVGRRSVVAARDLSPGSKQRNMRPAADV</sequence>
<dbReference type="PANTHER" id="PTHR10217">
    <property type="entry name" value="VOLTAGE AND LIGAND GATED POTASSIUM CHANNEL"/>
    <property type="match status" value="1"/>
</dbReference>
<comment type="subcellular location">
    <subcellularLocation>
        <location evidence="1">Membrane</location>
        <topology evidence="1">Multi-pass membrane protein</topology>
    </subcellularLocation>
</comment>
<evidence type="ECO:0000313" key="9">
    <source>
        <dbReference type="Proteomes" id="UP001363151"/>
    </source>
</evidence>
<gene>
    <name evidence="8" type="ORF">SO694_0023408</name>
</gene>
<reference evidence="8 9" key="1">
    <citation type="submission" date="2024-03" db="EMBL/GenBank/DDBJ databases">
        <title>Aureococcus anophagefferens CCMP1851 and Kratosvirus quantuckense: Draft genome of a second virus-susceptible host strain in the model system.</title>
        <authorList>
            <person name="Chase E."/>
            <person name="Truchon A.R."/>
            <person name="Schepens W."/>
            <person name="Wilhelm S.W."/>
        </authorList>
    </citation>
    <scope>NUCLEOTIDE SEQUENCE [LARGE SCALE GENOMIC DNA]</scope>
    <source>
        <strain evidence="8 9">CCMP1851</strain>
    </source>
</reference>
<feature type="transmembrane region" description="Helical" evidence="6">
    <location>
        <begin position="184"/>
        <end position="207"/>
    </location>
</feature>
<feature type="transmembrane region" description="Helical" evidence="6">
    <location>
        <begin position="242"/>
        <end position="262"/>
    </location>
</feature>
<dbReference type="Pfam" id="PF00520">
    <property type="entry name" value="Ion_trans"/>
    <property type="match status" value="1"/>
</dbReference>
<evidence type="ECO:0000256" key="6">
    <source>
        <dbReference type="SAM" id="Phobius"/>
    </source>
</evidence>
<feature type="compositionally biased region" description="Basic and acidic residues" evidence="5">
    <location>
        <begin position="692"/>
        <end position="713"/>
    </location>
</feature>
<keyword evidence="4 6" id="KW-0472">Membrane</keyword>
<dbReference type="EMBL" id="JBBJCI010000236">
    <property type="protein sequence ID" value="KAK7237771.1"/>
    <property type="molecule type" value="Genomic_DNA"/>
</dbReference>
<organism evidence="8 9">
    <name type="scientific">Aureococcus anophagefferens</name>
    <name type="common">Harmful bloom alga</name>
    <dbReference type="NCBI Taxonomy" id="44056"/>
    <lineage>
        <taxon>Eukaryota</taxon>
        <taxon>Sar</taxon>
        <taxon>Stramenopiles</taxon>
        <taxon>Ochrophyta</taxon>
        <taxon>Pelagophyceae</taxon>
        <taxon>Pelagomonadales</taxon>
        <taxon>Pelagomonadaceae</taxon>
        <taxon>Aureococcus</taxon>
    </lineage>
</organism>
<name>A0ABR1FSX3_AURAN</name>
<evidence type="ECO:0000256" key="2">
    <source>
        <dbReference type="ARBA" id="ARBA00022692"/>
    </source>
</evidence>
<accession>A0ABR1FSX3</accession>
<dbReference type="InterPro" id="IPR050818">
    <property type="entry name" value="KCNH_animal-type"/>
</dbReference>
<dbReference type="PANTHER" id="PTHR10217:SF435">
    <property type="entry name" value="POTASSIUM VOLTAGE-GATED CHANNEL PROTEIN EAG"/>
    <property type="match status" value="1"/>
</dbReference>
<protein>
    <submittedName>
        <fullName evidence="8">Voltage-gated potassium channel</fullName>
    </submittedName>
</protein>
<keyword evidence="8" id="KW-0406">Ion transport</keyword>
<feature type="transmembrane region" description="Helical" evidence="6">
    <location>
        <begin position="47"/>
        <end position="66"/>
    </location>
</feature>
<keyword evidence="3 6" id="KW-1133">Transmembrane helix</keyword>
<evidence type="ECO:0000256" key="3">
    <source>
        <dbReference type="ARBA" id="ARBA00022989"/>
    </source>
</evidence>
<dbReference type="SUPFAM" id="SSF81324">
    <property type="entry name" value="Voltage-gated potassium channels"/>
    <property type="match status" value="1"/>
</dbReference>
<feature type="region of interest" description="Disordered" evidence="5">
    <location>
        <begin position="803"/>
        <end position="822"/>
    </location>
</feature>
<keyword evidence="8" id="KW-0813">Transport</keyword>
<feature type="domain" description="Ion transport" evidence="7">
    <location>
        <begin position="45"/>
        <end position="298"/>
    </location>
</feature>
<keyword evidence="8" id="KW-0407">Ion channel</keyword>
<keyword evidence="9" id="KW-1185">Reference proteome</keyword>
<feature type="compositionally biased region" description="Gly residues" evidence="5">
    <location>
        <begin position="639"/>
        <end position="652"/>
    </location>
</feature>